<keyword evidence="1" id="KW-0592">Phosphate transport</keyword>
<dbReference type="SUPFAM" id="SSF109755">
    <property type="entry name" value="PhoU-like"/>
    <property type="match status" value="1"/>
</dbReference>
<dbReference type="RefSeq" id="WP_203733583.1">
    <property type="nucleotide sequence ID" value="NZ_BAAATX010000009.1"/>
</dbReference>
<evidence type="ECO:0000259" key="2">
    <source>
        <dbReference type="Pfam" id="PF01895"/>
    </source>
</evidence>
<organism evidence="3 4">
    <name type="scientific">Paractinoplanes durhamensis</name>
    <dbReference type="NCBI Taxonomy" id="113563"/>
    <lineage>
        <taxon>Bacteria</taxon>
        <taxon>Bacillati</taxon>
        <taxon>Actinomycetota</taxon>
        <taxon>Actinomycetes</taxon>
        <taxon>Micromonosporales</taxon>
        <taxon>Micromonosporaceae</taxon>
        <taxon>Paractinoplanes</taxon>
    </lineage>
</organism>
<feature type="domain" description="PhoU" evidence="2">
    <location>
        <begin position="17"/>
        <end position="103"/>
    </location>
</feature>
<evidence type="ECO:0000313" key="3">
    <source>
        <dbReference type="EMBL" id="GIE05706.1"/>
    </source>
</evidence>
<reference evidence="3 4" key="1">
    <citation type="submission" date="2021-01" db="EMBL/GenBank/DDBJ databases">
        <title>Whole genome shotgun sequence of Actinoplanes durhamensis NBRC 14914.</title>
        <authorList>
            <person name="Komaki H."/>
            <person name="Tamura T."/>
        </authorList>
    </citation>
    <scope>NUCLEOTIDE SEQUENCE [LARGE SCALE GENOMIC DNA]</scope>
    <source>
        <strain evidence="3 4">NBRC 14914</strain>
    </source>
</reference>
<dbReference type="InterPro" id="IPR028366">
    <property type="entry name" value="PhoU"/>
</dbReference>
<accession>A0ABQ3Z7G5</accession>
<dbReference type="PANTHER" id="PTHR42930">
    <property type="entry name" value="PHOSPHATE-SPECIFIC TRANSPORT SYSTEM ACCESSORY PROTEIN PHOU"/>
    <property type="match status" value="1"/>
</dbReference>
<dbReference type="PANTHER" id="PTHR42930:SF3">
    <property type="entry name" value="PHOSPHATE-SPECIFIC TRANSPORT SYSTEM ACCESSORY PROTEIN PHOU"/>
    <property type="match status" value="1"/>
</dbReference>
<proteinExistence type="predicted"/>
<dbReference type="Proteomes" id="UP000637628">
    <property type="component" value="Unassembled WGS sequence"/>
</dbReference>
<gene>
    <name evidence="3" type="ORF">Adu01nite_70560</name>
</gene>
<evidence type="ECO:0000313" key="4">
    <source>
        <dbReference type="Proteomes" id="UP000637628"/>
    </source>
</evidence>
<dbReference type="Gene3D" id="1.20.58.220">
    <property type="entry name" value="Phosphate transport system protein phou homolog 2, domain 2"/>
    <property type="match status" value="1"/>
</dbReference>
<comment type="caution">
    <text evidence="3">The sequence shown here is derived from an EMBL/GenBank/DDBJ whole genome shotgun (WGS) entry which is preliminary data.</text>
</comment>
<keyword evidence="1" id="KW-0813">Transport</keyword>
<protein>
    <submittedName>
        <fullName evidence="3">Phosphate transport system regulatory protein PhoU</fullName>
    </submittedName>
</protein>
<evidence type="ECO:0000256" key="1">
    <source>
        <dbReference type="ARBA" id="ARBA00022592"/>
    </source>
</evidence>
<dbReference type="InterPro" id="IPR026022">
    <property type="entry name" value="PhoU_dom"/>
</dbReference>
<sequence length="212" mass="22960">MREKFHDELTPITSCLITMAKAVREAMRQASAALLTADYTLAQQVAVSDAEVDVLGRVVGDRVFHLIGRHPGGDDLRSALTALQAAADLERMGDLAVLVARAVLRRYPSTAVGPELTELFRAMSAAADRVAGKIVLALSDRDEVLAGQLDGDDDAMDLLHRQLFEVMLSSEWPLGVEAAVDGALLGRYYERYADHAVNVGRHVLLLVPAKTD</sequence>
<dbReference type="Pfam" id="PF01895">
    <property type="entry name" value="PhoU"/>
    <property type="match status" value="2"/>
</dbReference>
<feature type="domain" description="PhoU" evidence="2">
    <location>
        <begin position="122"/>
        <end position="201"/>
    </location>
</feature>
<keyword evidence="4" id="KW-1185">Reference proteome</keyword>
<dbReference type="EMBL" id="BOML01000057">
    <property type="protein sequence ID" value="GIE05706.1"/>
    <property type="molecule type" value="Genomic_DNA"/>
</dbReference>
<dbReference type="InterPro" id="IPR038078">
    <property type="entry name" value="PhoU-like_sf"/>
</dbReference>
<name>A0ABQ3Z7G5_9ACTN</name>